<comment type="caution">
    <text evidence="1">The sequence shown here is derived from an EMBL/GenBank/DDBJ whole genome shotgun (WGS) entry which is preliminary data.</text>
</comment>
<name>A0A919SVZ1_9ACTN</name>
<proteinExistence type="predicted"/>
<sequence>MPREKWKLTQAAIDAEPEIDPWGVNLEVWTDAPSILDRLFAEFGPEDGLEKLGDGVYRGRIDGWLIPPPALSGKEPPCGEGDQCTHGGWISGAC</sequence>
<accession>A0A919SVZ1</accession>
<protein>
    <submittedName>
        <fullName evidence="1">Uncharacterized protein</fullName>
    </submittedName>
</protein>
<dbReference type="AlphaFoldDB" id="A0A919SVZ1"/>
<dbReference type="EMBL" id="BOQL01000071">
    <property type="protein sequence ID" value="GIM78033.1"/>
    <property type="molecule type" value="Genomic_DNA"/>
</dbReference>
<gene>
    <name evidence="1" type="ORF">Aau02nite_78910</name>
</gene>
<organism evidence="1 2">
    <name type="scientific">Actinoplanes auranticolor</name>
    <dbReference type="NCBI Taxonomy" id="47988"/>
    <lineage>
        <taxon>Bacteria</taxon>
        <taxon>Bacillati</taxon>
        <taxon>Actinomycetota</taxon>
        <taxon>Actinomycetes</taxon>
        <taxon>Micromonosporales</taxon>
        <taxon>Micromonosporaceae</taxon>
        <taxon>Actinoplanes</taxon>
    </lineage>
</organism>
<reference evidence="1" key="1">
    <citation type="submission" date="2021-03" db="EMBL/GenBank/DDBJ databases">
        <title>Whole genome shotgun sequence of Actinoplanes auranticolor NBRC 12245.</title>
        <authorList>
            <person name="Komaki H."/>
            <person name="Tamura T."/>
        </authorList>
    </citation>
    <scope>NUCLEOTIDE SEQUENCE</scope>
    <source>
        <strain evidence="1">NBRC 12245</strain>
    </source>
</reference>
<evidence type="ECO:0000313" key="1">
    <source>
        <dbReference type="EMBL" id="GIM78033.1"/>
    </source>
</evidence>
<evidence type="ECO:0000313" key="2">
    <source>
        <dbReference type="Proteomes" id="UP000681340"/>
    </source>
</evidence>
<dbReference type="Proteomes" id="UP000681340">
    <property type="component" value="Unassembled WGS sequence"/>
</dbReference>
<dbReference type="RefSeq" id="WP_212993704.1">
    <property type="nucleotide sequence ID" value="NZ_BAABEA010000021.1"/>
</dbReference>
<keyword evidence="2" id="KW-1185">Reference proteome</keyword>